<proteinExistence type="predicted"/>
<dbReference type="PANTHER" id="PTHR44749">
    <property type="entry name" value="SUPPRESSOR OF RPS4-RLD 1"/>
    <property type="match status" value="1"/>
</dbReference>
<dbReference type="Proteomes" id="UP000034849">
    <property type="component" value="Unassembled WGS sequence"/>
</dbReference>
<name>A0A0G0JFH3_9BACT</name>
<feature type="repeat" description="TPR" evidence="1">
    <location>
        <begin position="7"/>
        <end position="40"/>
    </location>
</feature>
<organism evidence="2 3">
    <name type="scientific">Candidatus Magasanikbacteria bacterium GW2011_GWC2_37_14</name>
    <dbReference type="NCBI Taxonomy" id="1619046"/>
    <lineage>
        <taxon>Bacteria</taxon>
        <taxon>Candidatus Magasanikiibacteriota</taxon>
    </lineage>
</organism>
<evidence type="ECO:0000313" key="3">
    <source>
        <dbReference type="Proteomes" id="UP000034849"/>
    </source>
</evidence>
<gene>
    <name evidence="2" type="ORF">US42_C0019G0011</name>
</gene>
<dbReference type="EMBL" id="LBSX01000019">
    <property type="protein sequence ID" value="KKQ26901.1"/>
    <property type="molecule type" value="Genomic_DNA"/>
</dbReference>
<dbReference type="Pfam" id="PF13432">
    <property type="entry name" value="TPR_16"/>
    <property type="match status" value="1"/>
</dbReference>
<feature type="non-terminal residue" evidence="2">
    <location>
        <position position="1"/>
    </location>
</feature>
<dbReference type="Gene3D" id="1.25.40.10">
    <property type="entry name" value="Tetratricopeptide repeat domain"/>
    <property type="match status" value="2"/>
</dbReference>
<evidence type="ECO:0000313" key="2">
    <source>
        <dbReference type="EMBL" id="KKQ26901.1"/>
    </source>
</evidence>
<sequence>ANDVKEEADYIAIGSDNLREGNYEEAVEDFKNAREMDPKSSIAAYYLGIAYKKVQDYGAAKIHLRDAITLTPPVKESVAELADVLYQLGEFEETLNILSIAEKEGIESAQTTYLRGVVLLKIGLGKAAIHLLEKAKSMDERLTLSADYQIALANLQEGNLEKARDILKEIEAFYELGCRYFRLGKQSDFYLYQND</sequence>
<dbReference type="SMART" id="SM00028">
    <property type="entry name" value="TPR"/>
    <property type="match status" value="3"/>
</dbReference>
<dbReference type="InterPro" id="IPR044650">
    <property type="entry name" value="SRFR1-like"/>
</dbReference>
<dbReference type="PROSITE" id="PS50005">
    <property type="entry name" value="TPR"/>
    <property type="match status" value="1"/>
</dbReference>
<evidence type="ECO:0000256" key="1">
    <source>
        <dbReference type="PROSITE-ProRule" id="PRU00339"/>
    </source>
</evidence>
<protein>
    <submittedName>
        <fullName evidence="2">Tetratricopeptide repeat family protein</fullName>
    </submittedName>
</protein>
<dbReference type="STRING" id="1619046.US42_C0019G0011"/>
<accession>A0A0G0JFH3</accession>
<dbReference type="InterPro" id="IPR019734">
    <property type="entry name" value="TPR_rpt"/>
</dbReference>
<dbReference type="GO" id="GO:0045892">
    <property type="term" value="P:negative regulation of DNA-templated transcription"/>
    <property type="evidence" value="ECO:0007669"/>
    <property type="project" value="InterPro"/>
</dbReference>
<reference evidence="2 3" key="1">
    <citation type="journal article" date="2015" name="Nature">
        <title>rRNA introns, odd ribosomes, and small enigmatic genomes across a large radiation of phyla.</title>
        <authorList>
            <person name="Brown C.T."/>
            <person name="Hug L.A."/>
            <person name="Thomas B.C."/>
            <person name="Sharon I."/>
            <person name="Castelle C.J."/>
            <person name="Singh A."/>
            <person name="Wilkins M.J."/>
            <person name="Williams K.H."/>
            <person name="Banfield J.F."/>
        </authorList>
    </citation>
    <scope>NUCLEOTIDE SEQUENCE [LARGE SCALE GENOMIC DNA]</scope>
</reference>
<dbReference type="InterPro" id="IPR011990">
    <property type="entry name" value="TPR-like_helical_dom_sf"/>
</dbReference>
<dbReference type="SUPFAM" id="SSF48452">
    <property type="entry name" value="TPR-like"/>
    <property type="match status" value="1"/>
</dbReference>
<dbReference type="PANTHER" id="PTHR44749:SF1">
    <property type="entry name" value="TETRATRICOPEPTIDE-LIKE HELICAL DOMAIN-CONTAINING PROTEIN"/>
    <property type="match status" value="1"/>
</dbReference>
<comment type="caution">
    <text evidence="2">The sequence shown here is derived from an EMBL/GenBank/DDBJ whole genome shotgun (WGS) entry which is preliminary data.</text>
</comment>
<dbReference type="AlphaFoldDB" id="A0A0G0JFH3"/>
<keyword evidence="1" id="KW-0802">TPR repeat</keyword>